<accession>A0A9W6UAI0</accession>
<name>A0A9W6UAI0_9STRA</name>
<evidence type="ECO:0000313" key="2">
    <source>
        <dbReference type="EMBL" id="GMF29190.1"/>
    </source>
</evidence>
<gene>
    <name evidence="2" type="ORF">Pfra01_000620200</name>
</gene>
<protein>
    <submittedName>
        <fullName evidence="2">Unnamed protein product</fullName>
    </submittedName>
</protein>
<sequence>MVASPLSDTAVANTNPSSQNAATTHSPLNDAAAVGPVLKVCVSKTSRRSIRLTDHVDTVTRAAAAIGRARVSAHTQVYEPASIAAVDVAAVAVSCVVVAPTRIPVMSIAEIDNARFAEFSYPHDPSANGFLLYTSTVTTTTTDAINITTITTTNPTTADAAASASAPVAASRPSPTSYVADQLSAMNPAFFSTRTTPHFTANAAKRANDALPQQRVNESGNRKTCSTVGPSAVQSVQYTPLPSQNGETPLQCGWDWISAHLRTLPSFKPSNYIRKDMPSTKSRMKQALDELSTSTSGSNSSTITLQMASSNPSTSEPTT</sequence>
<dbReference type="Proteomes" id="UP001165121">
    <property type="component" value="Unassembled WGS sequence"/>
</dbReference>
<dbReference type="EMBL" id="BSXT01000519">
    <property type="protein sequence ID" value="GMF29190.1"/>
    <property type="molecule type" value="Genomic_DNA"/>
</dbReference>
<keyword evidence="3" id="KW-1185">Reference proteome</keyword>
<feature type="region of interest" description="Disordered" evidence="1">
    <location>
        <begin position="1"/>
        <end position="26"/>
    </location>
</feature>
<feature type="region of interest" description="Disordered" evidence="1">
    <location>
        <begin position="276"/>
        <end position="319"/>
    </location>
</feature>
<evidence type="ECO:0000313" key="3">
    <source>
        <dbReference type="Proteomes" id="UP001165121"/>
    </source>
</evidence>
<organism evidence="2 3">
    <name type="scientific">Phytophthora fragariaefolia</name>
    <dbReference type="NCBI Taxonomy" id="1490495"/>
    <lineage>
        <taxon>Eukaryota</taxon>
        <taxon>Sar</taxon>
        <taxon>Stramenopiles</taxon>
        <taxon>Oomycota</taxon>
        <taxon>Peronosporomycetes</taxon>
        <taxon>Peronosporales</taxon>
        <taxon>Peronosporaceae</taxon>
        <taxon>Phytophthora</taxon>
    </lineage>
</organism>
<dbReference type="AlphaFoldDB" id="A0A9W6UAI0"/>
<feature type="compositionally biased region" description="Polar residues" evidence="1">
    <location>
        <begin position="305"/>
        <end position="319"/>
    </location>
</feature>
<feature type="compositionally biased region" description="Low complexity" evidence="1">
    <location>
        <begin position="292"/>
        <end position="304"/>
    </location>
</feature>
<proteinExistence type="predicted"/>
<evidence type="ECO:0000256" key="1">
    <source>
        <dbReference type="SAM" id="MobiDB-lite"/>
    </source>
</evidence>
<reference evidence="2" key="1">
    <citation type="submission" date="2023-04" db="EMBL/GenBank/DDBJ databases">
        <title>Phytophthora fragariaefolia NBRC 109709.</title>
        <authorList>
            <person name="Ichikawa N."/>
            <person name="Sato H."/>
            <person name="Tonouchi N."/>
        </authorList>
    </citation>
    <scope>NUCLEOTIDE SEQUENCE</scope>
    <source>
        <strain evidence="2">NBRC 109709</strain>
    </source>
</reference>
<comment type="caution">
    <text evidence="2">The sequence shown here is derived from an EMBL/GenBank/DDBJ whole genome shotgun (WGS) entry which is preliminary data.</text>
</comment>